<feature type="compositionally biased region" description="Basic and acidic residues" evidence="1">
    <location>
        <begin position="765"/>
        <end position="776"/>
    </location>
</feature>
<feature type="compositionally biased region" description="Basic and acidic residues" evidence="1">
    <location>
        <begin position="283"/>
        <end position="295"/>
    </location>
</feature>
<reference evidence="2" key="2">
    <citation type="submission" date="2023-01" db="EMBL/GenBank/DDBJ databases">
        <authorList>
            <person name="Petersen C."/>
        </authorList>
    </citation>
    <scope>NUCLEOTIDE SEQUENCE</scope>
    <source>
        <strain evidence="2">IBT 17514</strain>
    </source>
</reference>
<evidence type="ECO:0000313" key="3">
    <source>
        <dbReference type="Proteomes" id="UP001215712"/>
    </source>
</evidence>
<protein>
    <submittedName>
        <fullName evidence="2">Uncharacterized protein</fullName>
    </submittedName>
</protein>
<feature type="region of interest" description="Disordered" evidence="1">
    <location>
        <begin position="486"/>
        <end position="776"/>
    </location>
</feature>
<comment type="caution">
    <text evidence="2">The sequence shown here is derived from an EMBL/GenBank/DDBJ whole genome shotgun (WGS) entry which is preliminary data.</text>
</comment>
<reference evidence="2" key="1">
    <citation type="journal article" date="2023" name="IMA Fungus">
        <title>Comparative genomic study of the Penicillium genus elucidates a diverse pangenome and 15 lateral gene transfer events.</title>
        <authorList>
            <person name="Petersen C."/>
            <person name="Sorensen T."/>
            <person name="Nielsen M.R."/>
            <person name="Sondergaard T.E."/>
            <person name="Sorensen J.L."/>
            <person name="Fitzpatrick D.A."/>
            <person name="Frisvad J.C."/>
            <person name="Nielsen K.L."/>
        </authorList>
    </citation>
    <scope>NUCLEOTIDE SEQUENCE</scope>
    <source>
        <strain evidence="2">IBT 17514</strain>
    </source>
</reference>
<feature type="compositionally biased region" description="Basic and acidic residues" evidence="1">
    <location>
        <begin position="663"/>
        <end position="673"/>
    </location>
</feature>
<sequence length="776" mass="84637">MASETEQNERLKRLQMADLGTARREYISATDDRKNISFVRIEELEAARQSNIPGTAEYKQALKDSAPINMWRNLHNEINDTSNADSQLSDLMHGQSHRAHLNDMMRFEGHHHRFGSQRQVLPKPFPRALPKASPMPPPSIPYKTVPRGPKSPPIRLASGAHEAGILGTRGRGFLSPPRAPAQRTIPTGKKDQIRPSTRSSSSSQESKKSRRKGFPNYAKITHKRSARPHQEMSFSGTMASPQQFLAQVQARMAHSKLSLAKSIHAPAEENTSDLPLQNTERKKQAQVEAAFDKPKNTITPPASAVVPETPTPAPRKLSGQKSFSVKDGILVQPAEAIKTSPLSLKPSKLPDKPEFSSGSTDSQKDGSKSGKVPTTRDTMTGVLLDIENSLDAPDVSENPLSSPGIAQLSGLNFYTQADDRPSQKENETTLTELVQVEDTLKGLLTDPKISAEGLKLDPDQWQRLLWQKVTSCQELMEKAATRILSQQQSHASMQSSKSNVPKMDPVAASPQIPKETPSTSSQPAPNETINQPSNLTVSTSSQQLTDSFSKYRSPPRTPSSQDSKEDVASEISPPTPSRNRVLKAAPALTERNIKDLSSSKEPKLPAIPQQENAISNPDVTANEIPSTSPSKASSAVEIEGTSKALAESMHARKPSTEISSNIDHSRVPSEKPGPKVFGPPQFVKRDFSKKSAVAVSVDSNESQSAAPKQAQTAGPASWRGFKSKSSNVPGPAVKQKGSESHPRASCIHQVTPRKIPKPLHRFRRCHESSDRSHTKV</sequence>
<feature type="region of interest" description="Disordered" evidence="1">
    <location>
        <begin position="341"/>
        <end position="378"/>
    </location>
</feature>
<name>A0AAD6HB62_9EURO</name>
<proteinExistence type="predicted"/>
<feature type="region of interest" description="Disordered" evidence="1">
    <location>
        <begin position="283"/>
        <end position="321"/>
    </location>
</feature>
<evidence type="ECO:0000313" key="2">
    <source>
        <dbReference type="EMBL" id="KAJ5703739.1"/>
    </source>
</evidence>
<dbReference type="EMBL" id="JAQJAN010000020">
    <property type="protein sequence ID" value="KAJ5703739.1"/>
    <property type="molecule type" value="Genomic_DNA"/>
</dbReference>
<feature type="compositionally biased region" description="Low complexity" evidence="1">
    <location>
        <begin position="486"/>
        <end position="498"/>
    </location>
</feature>
<gene>
    <name evidence="2" type="ORF">N7493_010877</name>
</gene>
<dbReference type="AlphaFoldDB" id="A0AAD6HB62"/>
<feature type="compositionally biased region" description="Polar residues" evidence="1">
    <location>
        <begin position="698"/>
        <end position="714"/>
    </location>
</feature>
<feature type="compositionally biased region" description="Polar residues" evidence="1">
    <location>
        <begin position="516"/>
        <end position="550"/>
    </location>
</feature>
<feature type="compositionally biased region" description="Basic residues" evidence="1">
    <location>
        <begin position="754"/>
        <end position="764"/>
    </location>
</feature>
<feature type="compositionally biased region" description="Pro residues" evidence="1">
    <location>
        <begin position="129"/>
        <end position="140"/>
    </location>
</feature>
<keyword evidence="3" id="KW-1185">Reference proteome</keyword>
<accession>A0AAD6HB62</accession>
<feature type="compositionally biased region" description="Basic and acidic residues" evidence="1">
    <location>
        <begin position="591"/>
        <end position="603"/>
    </location>
</feature>
<evidence type="ECO:0000256" key="1">
    <source>
        <dbReference type="SAM" id="MobiDB-lite"/>
    </source>
</evidence>
<organism evidence="2 3">
    <name type="scientific">Penicillium malachiteum</name>
    <dbReference type="NCBI Taxonomy" id="1324776"/>
    <lineage>
        <taxon>Eukaryota</taxon>
        <taxon>Fungi</taxon>
        <taxon>Dikarya</taxon>
        <taxon>Ascomycota</taxon>
        <taxon>Pezizomycotina</taxon>
        <taxon>Eurotiomycetes</taxon>
        <taxon>Eurotiomycetidae</taxon>
        <taxon>Eurotiales</taxon>
        <taxon>Aspergillaceae</taxon>
        <taxon>Penicillium</taxon>
    </lineage>
</organism>
<feature type="compositionally biased region" description="Polar residues" evidence="1">
    <location>
        <begin position="609"/>
        <end position="633"/>
    </location>
</feature>
<dbReference type="Proteomes" id="UP001215712">
    <property type="component" value="Unassembled WGS sequence"/>
</dbReference>
<feature type="region of interest" description="Disordered" evidence="1">
    <location>
        <begin position="129"/>
        <end position="232"/>
    </location>
</feature>